<comment type="caution">
    <text evidence="14">The sequence shown here is derived from an EMBL/GenBank/DDBJ whole genome shotgun (WGS) entry which is preliminary data.</text>
</comment>
<evidence type="ECO:0000256" key="5">
    <source>
        <dbReference type="ARBA" id="ARBA00022679"/>
    </source>
</evidence>
<dbReference type="Proteomes" id="UP001465976">
    <property type="component" value="Unassembled WGS sequence"/>
</dbReference>
<keyword evidence="8 11" id="KW-0539">Nucleus</keyword>
<keyword evidence="6 11" id="KW-0949">S-adenosyl-L-methionine</keyword>
<evidence type="ECO:0000259" key="13">
    <source>
        <dbReference type="PROSITE" id="PS51569"/>
    </source>
</evidence>
<dbReference type="EC" id="2.1.1.360" evidence="2 11"/>
<evidence type="ECO:0000256" key="11">
    <source>
        <dbReference type="RuleBase" id="RU271113"/>
    </source>
</evidence>
<comment type="activity regulation">
    <text evidence="11">Ubiquitination of histone H2B to form H2BK123ub1 is required for efficient DOT1 methyltransferase activity on histone H3.</text>
</comment>
<keyword evidence="5 11" id="KW-0808">Transferase</keyword>
<accession>A0ABR3F5D9</accession>
<keyword evidence="7 11" id="KW-0156">Chromatin regulator</keyword>
<organism evidence="14 15">
    <name type="scientific">Marasmius crinis-equi</name>
    <dbReference type="NCBI Taxonomy" id="585013"/>
    <lineage>
        <taxon>Eukaryota</taxon>
        <taxon>Fungi</taxon>
        <taxon>Dikarya</taxon>
        <taxon>Basidiomycota</taxon>
        <taxon>Agaricomycotina</taxon>
        <taxon>Agaricomycetes</taxon>
        <taxon>Agaricomycetidae</taxon>
        <taxon>Agaricales</taxon>
        <taxon>Marasmiineae</taxon>
        <taxon>Marasmiaceae</taxon>
        <taxon>Marasmius</taxon>
    </lineage>
</organism>
<dbReference type="PANTHER" id="PTHR21451">
    <property type="entry name" value="HISTONE H3 METHYLTRANSFERASE"/>
    <property type="match status" value="1"/>
</dbReference>
<dbReference type="GO" id="GO:0140999">
    <property type="term" value="F:histone H3K4 trimethyltransferase activity"/>
    <property type="evidence" value="ECO:0007669"/>
    <property type="project" value="UniProtKB-EC"/>
</dbReference>
<comment type="miscellaneous">
    <text evidence="11">In contrast to other lysine histone methyltransferases, it does not contain a SET domain, suggesting the existence of another mechanism for methylation of lysine residues of histones.</text>
</comment>
<evidence type="ECO:0000256" key="12">
    <source>
        <dbReference type="SAM" id="MobiDB-lite"/>
    </source>
</evidence>
<evidence type="ECO:0000256" key="10">
    <source>
        <dbReference type="ARBA" id="ARBA00047770"/>
    </source>
</evidence>
<evidence type="ECO:0000256" key="9">
    <source>
        <dbReference type="ARBA" id="ARBA00029821"/>
    </source>
</evidence>
<dbReference type="SUPFAM" id="SSF53335">
    <property type="entry name" value="S-adenosyl-L-methionine-dependent methyltransferases"/>
    <property type="match status" value="1"/>
</dbReference>
<dbReference type="PROSITE" id="PS51569">
    <property type="entry name" value="DOT1"/>
    <property type="match status" value="1"/>
</dbReference>
<name>A0ABR3F5D9_9AGAR</name>
<feature type="domain" description="DOT1" evidence="13">
    <location>
        <begin position="200"/>
        <end position="505"/>
    </location>
</feature>
<evidence type="ECO:0000256" key="3">
    <source>
        <dbReference type="ARBA" id="ARBA00020987"/>
    </source>
</evidence>
<dbReference type="GO" id="GO:0032259">
    <property type="term" value="P:methylation"/>
    <property type="evidence" value="ECO:0007669"/>
    <property type="project" value="UniProtKB-KW"/>
</dbReference>
<evidence type="ECO:0000256" key="2">
    <source>
        <dbReference type="ARBA" id="ARBA00012190"/>
    </source>
</evidence>
<evidence type="ECO:0000313" key="14">
    <source>
        <dbReference type="EMBL" id="KAL0570418.1"/>
    </source>
</evidence>
<dbReference type="Gene3D" id="3.40.50.150">
    <property type="entry name" value="Vaccinia Virus protein VP39"/>
    <property type="match status" value="1"/>
</dbReference>
<keyword evidence="15" id="KW-1185">Reference proteome</keyword>
<reference evidence="14 15" key="1">
    <citation type="submission" date="2024-02" db="EMBL/GenBank/DDBJ databases">
        <title>A draft genome for the cacao thread blight pathogen Marasmius crinis-equi.</title>
        <authorList>
            <person name="Cohen S.P."/>
            <person name="Baruah I.K."/>
            <person name="Amoako-Attah I."/>
            <person name="Bukari Y."/>
            <person name="Meinhardt L.W."/>
            <person name="Bailey B.A."/>
        </authorList>
    </citation>
    <scope>NUCLEOTIDE SEQUENCE [LARGE SCALE GENOMIC DNA]</scope>
    <source>
        <strain evidence="14 15">GH-76</strain>
    </source>
</reference>
<dbReference type="InterPro" id="IPR025789">
    <property type="entry name" value="DOT1_dom"/>
</dbReference>
<keyword evidence="4 11" id="KW-0489">Methyltransferase</keyword>
<evidence type="ECO:0000313" key="15">
    <source>
        <dbReference type="Proteomes" id="UP001465976"/>
    </source>
</evidence>
<feature type="compositionally biased region" description="Basic and acidic residues" evidence="12">
    <location>
        <begin position="16"/>
        <end position="28"/>
    </location>
</feature>
<dbReference type="InterPro" id="IPR029063">
    <property type="entry name" value="SAM-dependent_MTases_sf"/>
</dbReference>
<feature type="region of interest" description="Disordered" evidence="12">
    <location>
        <begin position="1"/>
        <end position="52"/>
    </location>
</feature>
<dbReference type="CDD" id="cd02440">
    <property type="entry name" value="AdoMet_MTases"/>
    <property type="match status" value="1"/>
</dbReference>
<sequence>MAKQPKTLKSQANVDAGREEYQRRDPEGSSRPAKKQKTRRCTTPQPKPPMTTEFAAPISVGSATTMTRYKKPLKFKEPLTGKKVVESVFRQMEFPTDSQGSGDPILLRFAEPVMQIEPWKLSKALKLHGYRPVRGIQAWPTNIVQDKWKAYTPIYEGEDLEGWVTGEITTVLSGPVRKNSSSQLTVVQLRMPCSELVDQFPMVLPQEANDYNPWDDLVTTVCEVLQALCEDVCASKSTLVDRLEESGKSSTNTDLLLVIAEINDMFDQLQPEQFSKGLATMLTRQAYDRCVSIKLNTILRHHRRDDSLTYGELEQPFIDRIAAGCNIGQDTNVIDLGSGVGAALARITSTTGCKCWGIELLEVTFMIAQSYLHDVEHRSSLYGLPAGKLDIVQGDVLKHQDVKSQIRNADVIIVNNLKFDDQCEVNEGILNLLSGTLKGSAVVVSTKELDMSGKMRGNKTTQRASGSQPILKTITEWYERTWVSWHGEAEYYVQSRYEVDGMNWN</sequence>
<evidence type="ECO:0000256" key="4">
    <source>
        <dbReference type="ARBA" id="ARBA00022603"/>
    </source>
</evidence>
<evidence type="ECO:0000256" key="6">
    <source>
        <dbReference type="ARBA" id="ARBA00022691"/>
    </source>
</evidence>
<protein>
    <recommendedName>
        <fullName evidence="3 11">Histone-lysine N-methyltransferase, H3 lysine-79 specific</fullName>
        <ecNumber evidence="2 11">2.1.1.360</ecNumber>
    </recommendedName>
    <alternativeName>
        <fullName evidence="9 11">Histone H3-K79 methyltransferase</fullName>
    </alternativeName>
</protein>
<comment type="subcellular location">
    <subcellularLocation>
        <location evidence="1 11">Nucleus</location>
    </subcellularLocation>
</comment>
<dbReference type="EMBL" id="JBAHYK010000939">
    <property type="protein sequence ID" value="KAL0570418.1"/>
    <property type="molecule type" value="Genomic_DNA"/>
</dbReference>
<proteinExistence type="inferred from homology"/>
<evidence type="ECO:0000256" key="8">
    <source>
        <dbReference type="ARBA" id="ARBA00023242"/>
    </source>
</evidence>
<dbReference type="InterPro" id="IPR030445">
    <property type="entry name" value="H3-K79_meTrfase"/>
</dbReference>
<comment type="catalytic activity">
    <reaction evidence="10 11">
        <text>L-lysyl(79)-[histone H3] + 3 S-adenosyl-L-methionine = N(6),N(6),N(6)-trimethyl-L-lysyl(79)-[histone H3] + 3 S-adenosyl-L-homocysteine + 3 H(+)</text>
        <dbReference type="Rhea" id="RHEA:60328"/>
        <dbReference type="Rhea" id="RHEA-COMP:15549"/>
        <dbReference type="Rhea" id="RHEA-COMP:15552"/>
        <dbReference type="ChEBI" id="CHEBI:15378"/>
        <dbReference type="ChEBI" id="CHEBI:29969"/>
        <dbReference type="ChEBI" id="CHEBI:57856"/>
        <dbReference type="ChEBI" id="CHEBI:59789"/>
        <dbReference type="ChEBI" id="CHEBI:61961"/>
        <dbReference type="EC" id="2.1.1.360"/>
    </reaction>
</comment>
<dbReference type="PANTHER" id="PTHR21451:SF0">
    <property type="entry name" value="HISTONE-LYSINE N-METHYLTRANSFERASE, H3 LYSINE-79 SPECIFIC"/>
    <property type="match status" value="1"/>
</dbReference>
<comment type="function">
    <text evidence="11">Histone methyltransferase that specifically trimethylates histone H3 to form H3K79me3. This methylation is required for telomere silencing and for the pachytene checkpoint during the meiotic cell cycle by allowing the recruitment of RAD9 to double strand breaks. Nucleosomes are preferred as substrate compared to free histone.</text>
</comment>
<evidence type="ECO:0000256" key="7">
    <source>
        <dbReference type="ARBA" id="ARBA00022853"/>
    </source>
</evidence>
<comment type="similarity">
    <text evidence="11">Belongs to the class I-like SAM-binding methyltransferase superfamily. DOT1 family.</text>
</comment>
<dbReference type="Pfam" id="PF08123">
    <property type="entry name" value="DOT1"/>
    <property type="match status" value="1"/>
</dbReference>
<evidence type="ECO:0000256" key="1">
    <source>
        <dbReference type="ARBA" id="ARBA00004123"/>
    </source>
</evidence>
<gene>
    <name evidence="14" type="primary">DOT1_2</name>
    <name evidence="14" type="ORF">V5O48_011543</name>
</gene>